<evidence type="ECO:0000256" key="4">
    <source>
        <dbReference type="ARBA" id="ARBA00022630"/>
    </source>
</evidence>
<evidence type="ECO:0000259" key="9">
    <source>
        <dbReference type="Pfam" id="PF02770"/>
    </source>
</evidence>
<sequence length="381" mass="41602">MGDIGYNFTPAQIELRDRVRNIVDKYIRPRAEEINQKGEFPWDIFEIYKKENLLGISFPKEYGGTEMGAMACAMTLEEIAKACTTCIQICGQPILGAKMIVGAGSHEQKAKYLPVIAKGDLFPAVCMTEPEAGSDSGALRTRAQRKGDQYILNGTKVFITNADVANVFTVFAKTDPEKGRNGISAFIVQRDFPGVSVGKAEEKMGSSVIHTSEVVFEDCIVPKENLVGEEGEGFNIGGRLFGESRYITASRAIGLAQGVLAHTIAFIKEKGISSELIDSKIAEMATKIEAGRHVLYKACSEVERRSKDSRYRISIAKFYCSNVAVEVPIMAMDILGKHGYSATHPIERFMCDAKITQIAEGTNQIQCQIIAGALASGDFVL</sequence>
<dbReference type="Gene3D" id="1.20.140.10">
    <property type="entry name" value="Butyryl-CoA Dehydrogenase, subunit A, domain 3"/>
    <property type="match status" value="1"/>
</dbReference>
<keyword evidence="6 7" id="KW-0560">Oxidoreductase</keyword>
<dbReference type="FunFam" id="2.40.110.10:FF:000001">
    <property type="entry name" value="Acyl-CoA dehydrogenase, mitochondrial"/>
    <property type="match status" value="1"/>
</dbReference>
<dbReference type="Gene3D" id="2.40.110.10">
    <property type="entry name" value="Butyryl-CoA Dehydrogenase, subunit A, domain 2"/>
    <property type="match status" value="1"/>
</dbReference>
<gene>
    <name evidence="11" type="ORF">PITCH_A1530031</name>
</gene>
<dbReference type="PIRSF" id="PIRSF016578">
    <property type="entry name" value="HsaA"/>
    <property type="match status" value="1"/>
</dbReference>
<dbReference type="PROSITE" id="PS00072">
    <property type="entry name" value="ACYL_COA_DH_1"/>
    <property type="match status" value="1"/>
</dbReference>
<comment type="cofactor">
    <cofactor evidence="1 7">
        <name>FAD</name>
        <dbReference type="ChEBI" id="CHEBI:57692"/>
    </cofactor>
</comment>
<dbReference type="InterPro" id="IPR009100">
    <property type="entry name" value="AcylCoA_DH/oxidase_NM_dom_sf"/>
</dbReference>
<comment type="similarity">
    <text evidence="2 7">Belongs to the acyl-CoA dehydrogenase family.</text>
</comment>
<evidence type="ECO:0000256" key="7">
    <source>
        <dbReference type="RuleBase" id="RU362125"/>
    </source>
</evidence>
<dbReference type="InterPro" id="IPR036250">
    <property type="entry name" value="AcylCo_DH-like_C"/>
</dbReference>
<organism evidence="11">
    <name type="scientific">uncultured Desulfobacterium sp</name>
    <dbReference type="NCBI Taxonomy" id="201089"/>
    <lineage>
        <taxon>Bacteria</taxon>
        <taxon>Pseudomonadati</taxon>
        <taxon>Thermodesulfobacteriota</taxon>
        <taxon>Desulfobacteria</taxon>
        <taxon>Desulfobacterales</taxon>
        <taxon>Desulfobacteriaceae</taxon>
        <taxon>Desulfobacterium</taxon>
        <taxon>environmental samples</taxon>
    </lineage>
</organism>
<feature type="domain" description="Acyl-CoA oxidase/dehydrogenase middle" evidence="9">
    <location>
        <begin position="124"/>
        <end position="219"/>
    </location>
</feature>
<dbReference type="InterPro" id="IPR006091">
    <property type="entry name" value="Acyl-CoA_Oxase/DH_mid-dom"/>
</dbReference>
<dbReference type="Gene3D" id="1.10.540.10">
    <property type="entry name" value="Acyl-CoA dehydrogenase/oxidase, N-terminal domain"/>
    <property type="match status" value="1"/>
</dbReference>
<dbReference type="Pfam" id="PF02770">
    <property type="entry name" value="Acyl-CoA_dh_M"/>
    <property type="match status" value="1"/>
</dbReference>
<comment type="subunit">
    <text evidence="3">Homotetramer.</text>
</comment>
<evidence type="ECO:0000256" key="3">
    <source>
        <dbReference type="ARBA" id="ARBA00011881"/>
    </source>
</evidence>
<dbReference type="GO" id="GO:0050660">
    <property type="term" value="F:flavin adenine dinucleotide binding"/>
    <property type="evidence" value="ECO:0007669"/>
    <property type="project" value="InterPro"/>
</dbReference>
<evidence type="ECO:0000256" key="2">
    <source>
        <dbReference type="ARBA" id="ARBA00009347"/>
    </source>
</evidence>
<dbReference type="Pfam" id="PF02771">
    <property type="entry name" value="Acyl-CoA_dh_N"/>
    <property type="match status" value="1"/>
</dbReference>
<dbReference type="InterPro" id="IPR013786">
    <property type="entry name" value="AcylCoA_DH/ox_N"/>
</dbReference>
<dbReference type="PANTHER" id="PTHR43884:SF12">
    <property type="entry name" value="ISOVALERYL-COA DEHYDROGENASE, MITOCHONDRIAL-RELATED"/>
    <property type="match status" value="1"/>
</dbReference>
<dbReference type="InterPro" id="IPR006089">
    <property type="entry name" value="Acyl-CoA_DH_CS"/>
</dbReference>
<keyword evidence="5 7" id="KW-0274">FAD</keyword>
<accession>A0A445MTV5</accession>
<evidence type="ECO:0000259" key="10">
    <source>
        <dbReference type="Pfam" id="PF02771"/>
    </source>
</evidence>
<dbReference type="AlphaFoldDB" id="A0A445MTV5"/>
<dbReference type="SUPFAM" id="SSF56645">
    <property type="entry name" value="Acyl-CoA dehydrogenase NM domain-like"/>
    <property type="match status" value="1"/>
</dbReference>
<dbReference type="Pfam" id="PF00441">
    <property type="entry name" value="Acyl-CoA_dh_1"/>
    <property type="match status" value="1"/>
</dbReference>
<dbReference type="SUPFAM" id="SSF47203">
    <property type="entry name" value="Acyl-CoA dehydrogenase C-terminal domain-like"/>
    <property type="match status" value="1"/>
</dbReference>
<evidence type="ECO:0000259" key="8">
    <source>
        <dbReference type="Pfam" id="PF00441"/>
    </source>
</evidence>
<feature type="domain" description="Acyl-CoA dehydrogenase/oxidase C-terminal" evidence="8">
    <location>
        <begin position="231"/>
        <end position="373"/>
    </location>
</feature>
<dbReference type="InterPro" id="IPR037069">
    <property type="entry name" value="AcylCoA_DH/ox_N_sf"/>
</dbReference>
<dbReference type="EC" id="1.3.8.1" evidence="11"/>
<evidence type="ECO:0000256" key="5">
    <source>
        <dbReference type="ARBA" id="ARBA00022827"/>
    </source>
</evidence>
<evidence type="ECO:0000256" key="6">
    <source>
        <dbReference type="ARBA" id="ARBA00023002"/>
    </source>
</evidence>
<name>A0A445MTV5_9BACT</name>
<evidence type="ECO:0000313" key="11">
    <source>
        <dbReference type="EMBL" id="SPD72801.1"/>
    </source>
</evidence>
<dbReference type="InterPro" id="IPR046373">
    <property type="entry name" value="Acyl-CoA_Oxase/DH_mid-dom_sf"/>
</dbReference>
<dbReference type="EMBL" id="OJIN01000061">
    <property type="protein sequence ID" value="SPD72801.1"/>
    <property type="molecule type" value="Genomic_DNA"/>
</dbReference>
<dbReference type="InterPro" id="IPR009075">
    <property type="entry name" value="AcylCo_DH/oxidase_C"/>
</dbReference>
<dbReference type="PANTHER" id="PTHR43884">
    <property type="entry name" value="ACYL-COA DEHYDROGENASE"/>
    <property type="match status" value="1"/>
</dbReference>
<protein>
    <submittedName>
        <fullName evidence="11">Acyl-CoA dehydrogenase domain protein</fullName>
        <ecNumber evidence="11">1.3.8.1</ecNumber>
    </submittedName>
</protein>
<proteinExistence type="inferred from homology"/>
<evidence type="ECO:0000256" key="1">
    <source>
        <dbReference type="ARBA" id="ARBA00001974"/>
    </source>
</evidence>
<keyword evidence="4 7" id="KW-0285">Flavoprotein</keyword>
<dbReference type="GO" id="GO:0016937">
    <property type="term" value="F:short-chain fatty acyl-CoA dehydrogenase activity"/>
    <property type="evidence" value="ECO:0007669"/>
    <property type="project" value="UniProtKB-EC"/>
</dbReference>
<feature type="domain" description="Acyl-CoA dehydrogenase/oxidase N-terminal" evidence="10">
    <location>
        <begin position="9"/>
        <end position="120"/>
    </location>
</feature>
<reference evidence="11" key="1">
    <citation type="submission" date="2018-01" db="EMBL/GenBank/DDBJ databases">
        <authorList>
            <person name="Regsiter A."/>
            <person name="William W."/>
        </authorList>
    </citation>
    <scope>NUCLEOTIDE SEQUENCE</scope>
    <source>
        <strain evidence="11">TRIP AH-1</strain>
    </source>
</reference>